<dbReference type="HOGENOM" id="CLU_047108_1_1_6"/>
<sequence>MTAAPPNAVLTAFSAASDEQAAAAELADKLLHPHLGFVLFFCSVEYDLDRLAGALREHFGELPMSGCTSCGEITARGYDHGTIVAIGFDQRFFCVGRRLVEKLDEFDLLDAQQLTDSLLSECCNRLAGTPSENNTFVLTLMDGLSVNEEMVLATLNSALGSITSFGGSAGDEYRLSSTYVYSDGRFCSEAAIVIMITTPLDFEVFSTHHLVPEKAKLVVTAADPEHRIVYELNAEPAAVAYARLVGVPVEALDDAAFACSPLAVRINDGYYARAIQRVNDDLSLSFYCAVENGIVLTAMSTASILDDLDTKLSAIEERLGPAWVTLGCDCCLRHTQLQAEDLVDDASVLLRRHGVIGFSTYGEQIDGMHINHTLTGVVIGRKNRF</sequence>
<evidence type="ECO:0000259" key="1">
    <source>
        <dbReference type="SMART" id="SM00897"/>
    </source>
</evidence>
<dbReference type="SMART" id="SM01204">
    <property type="entry name" value="FIST_C"/>
    <property type="match status" value="1"/>
</dbReference>
<evidence type="ECO:0000313" key="3">
    <source>
        <dbReference type="EMBL" id="AJD47856.1"/>
    </source>
</evidence>
<proteinExistence type="predicted"/>
<dbReference type="KEGG" id="apac:S7S_07200"/>
<dbReference type="Pfam" id="PF08495">
    <property type="entry name" value="FIST"/>
    <property type="match status" value="1"/>
</dbReference>
<feature type="domain" description="FIST C-domain" evidence="2">
    <location>
        <begin position="237"/>
        <end position="367"/>
    </location>
</feature>
<accession>A0A0B4XL57</accession>
<dbReference type="NCBIfam" id="NF041558">
    <property type="entry name" value="NosP"/>
    <property type="match status" value="1"/>
</dbReference>
<dbReference type="RefSeq" id="WP_008739261.1">
    <property type="nucleotide sequence ID" value="NZ_CP004387.1"/>
</dbReference>
<dbReference type="STRING" id="391936.S7S_07200"/>
<evidence type="ECO:0000313" key="4">
    <source>
        <dbReference type="Proteomes" id="UP000006764"/>
    </source>
</evidence>
<dbReference type="EMBL" id="CP004387">
    <property type="protein sequence ID" value="AJD47856.1"/>
    <property type="molecule type" value="Genomic_DNA"/>
</dbReference>
<reference evidence="3 4" key="1">
    <citation type="journal article" date="2012" name="J. Bacteriol.">
        <title>Genome sequence of an alkane-degrading bacterium, Alcanivorax pacificus type strain W11-5, isolated from deep sea sediment.</title>
        <authorList>
            <person name="Lai Q."/>
            <person name="Shao Z."/>
        </authorList>
    </citation>
    <scope>NUCLEOTIDE SEQUENCE [LARGE SCALE GENOMIC DNA]</scope>
    <source>
        <strain evidence="3 4">W11-5</strain>
    </source>
</reference>
<evidence type="ECO:0000259" key="2">
    <source>
        <dbReference type="SMART" id="SM01204"/>
    </source>
</evidence>
<name>A0A0B4XL57_9GAMM</name>
<dbReference type="AlphaFoldDB" id="A0A0B4XL57"/>
<dbReference type="Proteomes" id="UP000006764">
    <property type="component" value="Chromosome"/>
</dbReference>
<dbReference type="InterPro" id="IPR013702">
    <property type="entry name" value="FIST_domain_N"/>
</dbReference>
<dbReference type="PANTHER" id="PTHR40252:SF2">
    <property type="entry name" value="BLR0328 PROTEIN"/>
    <property type="match status" value="1"/>
</dbReference>
<dbReference type="SMART" id="SM00897">
    <property type="entry name" value="FIST"/>
    <property type="match status" value="1"/>
</dbReference>
<gene>
    <name evidence="3" type="ORF">S7S_07200</name>
</gene>
<evidence type="ECO:0008006" key="5">
    <source>
        <dbReference type="Google" id="ProtNLM"/>
    </source>
</evidence>
<protein>
    <recommendedName>
        <fullName evidence="5">GfdT protein</fullName>
    </recommendedName>
</protein>
<dbReference type="InterPro" id="IPR019494">
    <property type="entry name" value="FIST_C"/>
</dbReference>
<keyword evidence="4" id="KW-1185">Reference proteome</keyword>
<dbReference type="Pfam" id="PF10442">
    <property type="entry name" value="FIST_C"/>
    <property type="match status" value="1"/>
</dbReference>
<feature type="domain" description="FIST" evidence="1">
    <location>
        <begin position="34"/>
        <end position="236"/>
    </location>
</feature>
<organism evidence="3 4">
    <name type="scientific">Isoalcanivorax pacificus W11-5</name>
    <dbReference type="NCBI Taxonomy" id="391936"/>
    <lineage>
        <taxon>Bacteria</taxon>
        <taxon>Pseudomonadati</taxon>
        <taxon>Pseudomonadota</taxon>
        <taxon>Gammaproteobacteria</taxon>
        <taxon>Oceanospirillales</taxon>
        <taxon>Alcanivoracaceae</taxon>
        <taxon>Isoalcanivorax</taxon>
    </lineage>
</organism>
<dbReference type="PANTHER" id="PTHR40252">
    <property type="entry name" value="BLR0328 PROTEIN"/>
    <property type="match status" value="1"/>
</dbReference>
<dbReference type="OrthoDB" id="9807948at2"/>